<evidence type="ECO:0000256" key="3">
    <source>
        <dbReference type="ARBA" id="ARBA00022833"/>
    </source>
</evidence>
<gene>
    <name evidence="8" type="ORF">TPC1_16804</name>
</gene>
<dbReference type="PANTHER" id="PTHR21319">
    <property type="entry name" value="RING FINGER AND CHY ZINC FINGER DOMAIN-CONTAINING PROTEIN 1"/>
    <property type="match status" value="1"/>
</dbReference>
<evidence type="ECO:0000256" key="4">
    <source>
        <dbReference type="PROSITE-ProRule" id="PRU00601"/>
    </source>
</evidence>
<dbReference type="AlphaFoldDB" id="A0A146K3T8"/>
<keyword evidence="1" id="KW-0479">Metal-binding</keyword>
<feature type="non-terminal residue" evidence="8">
    <location>
        <position position="1"/>
    </location>
</feature>
<dbReference type="SUPFAM" id="SSF57850">
    <property type="entry name" value="RING/U-box"/>
    <property type="match status" value="1"/>
</dbReference>
<dbReference type="Gene3D" id="3.30.40.10">
    <property type="entry name" value="Zinc/RING finger domain, C3HC4 (zinc finger)"/>
    <property type="match status" value="1"/>
</dbReference>
<dbReference type="PROSITE" id="PS50089">
    <property type="entry name" value="ZF_RING_2"/>
    <property type="match status" value="1"/>
</dbReference>
<protein>
    <submittedName>
        <fullName evidence="8">CHY zinc finger domain-containing protein</fullName>
    </submittedName>
</protein>
<dbReference type="GO" id="GO:0006511">
    <property type="term" value="P:ubiquitin-dependent protein catabolic process"/>
    <property type="evidence" value="ECO:0007669"/>
    <property type="project" value="TreeGrafter"/>
</dbReference>
<keyword evidence="5" id="KW-0472">Membrane</keyword>
<evidence type="ECO:0000256" key="1">
    <source>
        <dbReference type="ARBA" id="ARBA00022723"/>
    </source>
</evidence>
<dbReference type="InterPro" id="IPR008913">
    <property type="entry name" value="Znf_CHY"/>
</dbReference>
<evidence type="ECO:0000313" key="8">
    <source>
        <dbReference type="EMBL" id="JAP91552.1"/>
    </source>
</evidence>
<dbReference type="GO" id="GO:0008270">
    <property type="term" value="F:zinc ion binding"/>
    <property type="evidence" value="ECO:0007669"/>
    <property type="project" value="UniProtKB-KW"/>
</dbReference>
<dbReference type="SUPFAM" id="SSF161219">
    <property type="entry name" value="CHY zinc finger-like"/>
    <property type="match status" value="1"/>
</dbReference>
<keyword evidence="3" id="KW-0862">Zinc</keyword>
<name>A0A146K3T8_9EUKA</name>
<reference evidence="8" key="1">
    <citation type="submission" date="2015-07" db="EMBL/GenBank/DDBJ databases">
        <title>Adaptation to a free-living lifestyle via gene acquisitions in the diplomonad Trepomonas sp. PC1.</title>
        <authorList>
            <person name="Xu F."/>
            <person name="Jerlstrom-Hultqvist J."/>
            <person name="Kolisko M."/>
            <person name="Simpson A.G.B."/>
            <person name="Roger A.J."/>
            <person name="Svard S.G."/>
            <person name="Andersson J.O."/>
        </authorList>
    </citation>
    <scope>NUCLEOTIDE SEQUENCE</scope>
    <source>
        <strain evidence="8">PC1</strain>
    </source>
</reference>
<dbReference type="InterPro" id="IPR001841">
    <property type="entry name" value="Znf_RING"/>
</dbReference>
<organism evidence="8">
    <name type="scientific">Trepomonas sp. PC1</name>
    <dbReference type="NCBI Taxonomy" id="1076344"/>
    <lineage>
        <taxon>Eukaryota</taxon>
        <taxon>Metamonada</taxon>
        <taxon>Diplomonadida</taxon>
        <taxon>Hexamitidae</taxon>
        <taxon>Hexamitinae</taxon>
        <taxon>Trepomonas</taxon>
    </lineage>
</organism>
<dbReference type="Pfam" id="PF13639">
    <property type="entry name" value="zf-RING_2"/>
    <property type="match status" value="1"/>
</dbReference>
<dbReference type="PROSITE" id="PS51266">
    <property type="entry name" value="ZF_CHY"/>
    <property type="match status" value="1"/>
</dbReference>
<keyword evidence="2 4" id="KW-0863">Zinc-finger</keyword>
<dbReference type="GO" id="GO:0061630">
    <property type="term" value="F:ubiquitin protein ligase activity"/>
    <property type="evidence" value="ECO:0007669"/>
    <property type="project" value="TreeGrafter"/>
</dbReference>
<proteinExistence type="predicted"/>
<feature type="transmembrane region" description="Helical" evidence="5">
    <location>
        <begin position="260"/>
        <end position="278"/>
    </location>
</feature>
<evidence type="ECO:0000256" key="2">
    <source>
        <dbReference type="ARBA" id="ARBA00022771"/>
    </source>
</evidence>
<dbReference type="EMBL" id="GDID01005054">
    <property type="protein sequence ID" value="JAP91552.1"/>
    <property type="molecule type" value="Transcribed_RNA"/>
</dbReference>
<dbReference type="GO" id="GO:0005634">
    <property type="term" value="C:nucleus"/>
    <property type="evidence" value="ECO:0007669"/>
    <property type="project" value="TreeGrafter"/>
</dbReference>
<feature type="domain" description="CHY-type" evidence="7">
    <location>
        <begin position="1"/>
        <end position="47"/>
    </location>
</feature>
<keyword evidence="5" id="KW-0812">Transmembrane</keyword>
<evidence type="ECO:0000259" key="7">
    <source>
        <dbReference type="PROSITE" id="PS51266"/>
    </source>
</evidence>
<accession>A0A146K3T8</accession>
<dbReference type="InterPro" id="IPR037274">
    <property type="entry name" value="Znf_CHY_sf"/>
</dbReference>
<evidence type="ECO:0000256" key="5">
    <source>
        <dbReference type="SAM" id="Phobius"/>
    </source>
</evidence>
<feature type="domain" description="RING-type" evidence="6">
    <location>
        <begin position="112"/>
        <end position="154"/>
    </location>
</feature>
<sequence length="279" mass="32728">DCKSSFKCIQCHNEKILSHELFHPKEVVCLQCSQKQLFTRKCIQCKSIFSNVDCEKCYSTAILCQECDSHFFCEKCEKCHTWPREISKVCVQCNMCYGDKVGQKHICGIQQCMICLGDIEGDYKVFSCADQHVVHPECYEKYEKISGSTCPVCRKPNVCMIQQTLMQYQAIKAIHKARNLWIDIFRCRECQKLWADYGSRVCRSCWMQQSDLIQQVSLANLKKLKPKNQLFKLQIDELKRDQKRFVAFKKVTKVQYVKKIINWLALFVVIALMAFELYK</sequence>
<dbReference type="GO" id="GO:0016567">
    <property type="term" value="P:protein ubiquitination"/>
    <property type="evidence" value="ECO:0007669"/>
    <property type="project" value="TreeGrafter"/>
</dbReference>
<evidence type="ECO:0000259" key="6">
    <source>
        <dbReference type="PROSITE" id="PS50089"/>
    </source>
</evidence>
<dbReference type="PANTHER" id="PTHR21319:SF53">
    <property type="entry name" value="RING FINGER AND CHY ZINC FINGER DOMAIN-CONTAINING PROTEIN 1"/>
    <property type="match status" value="1"/>
</dbReference>
<feature type="non-terminal residue" evidence="8">
    <location>
        <position position="279"/>
    </location>
</feature>
<keyword evidence="5" id="KW-1133">Transmembrane helix</keyword>
<dbReference type="InterPro" id="IPR013083">
    <property type="entry name" value="Znf_RING/FYVE/PHD"/>
</dbReference>